<proteinExistence type="predicted"/>
<dbReference type="InterPro" id="IPR036079">
    <property type="entry name" value="ATPase_csu/dsu_sf"/>
</dbReference>
<protein>
    <submittedName>
        <fullName evidence="2">V-type sodium ATP synthase subunit C</fullName>
        <ecNumber evidence="2">3.6.3.14</ecNumber>
    </submittedName>
    <submittedName>
        <fullName evidence="1">V/A-type H+-transporting ATPase subunit C</fullName>
    </submittedName>
</protein>
<dbReference type="AlphaFoldDB" id="A0A240AVZ4"/>
<keyword evidence="2" id="KW-0378">Hydrolase</keyword>
<evidence type="ECO:0000313" key="3">
    <source>
        <dbReference type="Proteomes" id="UP000198811"/>
    </source>
</evidence>
<dbReference type="GeneID" id="70577882"/>
<dbReference type="Proteomes" id="UP000198811">
    <property type="component" value="Unassembled WGS sequence"/>
</dbReference>
<dbReference type="EMBL" id="FNGL01000002">
    <property type="protein sequence ID" value="SDK91748.1"/>
    <property type="molecule type" value="Genomic_DNA"/>
</dbReference>
<dbReference type="RefSeq" id="WP_089863614.1">
    <property type="nucleotide sequence ID" value="NZ_JABAGF010000014.1"/>
</dbReference>
<organism evidence="2 4">
    <name type="scientific">Clostridium cochlearium</name>
    <dbReference type="NCBI Taxonomy" id="1494"/>
    <lineage>
        <taxon>Bacteria</taxon>
        <taxon>Bacillati</taxon>
        <taxon>Bacillota</taxon>
        <taxon>Clostridia</taxon>
        <taxon>Eubacteriales</taxon>
        <taxon>Clostridiaceae</taxon>
        <taxon>Clostridium</taxon>
    </lineage>
</organism>
<dbReference type="EC" id="3.6.3.14" evidence="2"/>
<dbReference type="EMBL" id="UAWC01000028">
    <property type="protein sequence ID" value="SQB37286.1"/>
    <property type="molecule type" value="Genomic_DNA"/>
</dbReference>
<accession>A0A240AVZ4</accession>
<evidence type="ECO:0000313" key="2">
    <source>
        <dbReference type="EMBL" id="SQB37286.1"/>
    </source>
</evidence>
<reference evidence="2 4" key="2">
    <citation type="submission" date="2018-06" db="EMBL/GenBank/DDBJ databases">
        <authorList>
            <consortium name="Pathogen Informatics"/>
            <person name="Doyle S."/>
        </authorList>
    </citation>
    <scope>NUCLEOTIDE SEQUENCE [LARGE SCALE GENOMIC DNA]</scope>
    <source>
        <strain evidence="2 4">NCTC13028</strain>
    </source>
</reference>
<gene>
    <name evidence="2" type="ORF">NCTC13028_02687</name>
    <name evidence="1" type="ORF">SAMN05216497_102191</name>
</gene>
<name>A0A240AVZ4_CLOCO</name>
<dbReference type="STRING" id="1494.SAMN05216497_102191"/>
<dbReference type="SUPFAM" id="SSF103486">
    <property type="entry name" value="V-type ATP synthase subunit C"/>
    <property type="match status" value="1"/>
</dbReference>
<sequence length="60" mass="7108">MYISKIHLKNKKEHENNISTVVAYLELALIEIRNIISLIEIKRYGINNEDLYKYLSLTID</sequence>
<evidence type="ECO:0000313" key="1">
    <source>
        <dbReference type="EMBL" id="SDK91748.1"/>
    </source>
</evidence>
<dbReference type="GO" id="GO:0016787">
    <property type="term" value="F:hydrolase activity"/>
    <property type="evidence" value="ECO:0007669"/>
    <property type="project" value="UniProtKB-KW"/>
</dbReference>
<reference evidence="1 3" key="1">
    <citation type="submission" date="2016-10" db="EMBL/GenBank/DDBJ databases">
        <authorList>
            <person name="Varghese N."/>
            <person name="Submissions S."/>
        </authorList>
    </citation>
    <scope>NUCLEOTIDE SEQUENCE [LARGE SCALE GENOMIC DNA]</scope>
    <source>
        <strain evidence="1 3">NLAE-zl-C224</strain>
    </source>
</reference>
<keyword evidence="3" id="KW-1185">Reference proteome</keyword>
<evidence type="ECO:0000313" key="4">
    <source>
        <dbReference type="Proteomes" id="UP000250223"/>
    </source>
</evidence>
<dbReference type="Proteomes" id="UP000250223">
    <property type="component" value="Unassembled WGS sequence"/>
</dbReference>